<dbReference type="SUPFAM" id="SSF56112">
    <property type="entry name" value="Protein kinase-like (PK-like)"/>
    <property type="match status" value="1"/>
</dbReference>
<dbReference type="Pfam" id="PF00069">
    <property type="entry name" value="Pkinase"/>
    <property type="match status" value="1"/>
</dbReference>
<evidence type="ECO:0000259" key="3">
    <source>
        <dbReference type="PROSITE" id="PS50011"/>
    </source>
</evidence>
<keyword evidence="4" id="KW-0418">Kinase</keyword>
<dbReference type="PROSITE" id="PS00108">
    <property type="entry name" value="PROTEIN_KINASE_ST"/>
    <property type="match status" value="1"/>
</dbReference>
<dbReference type="PANTHER" id="PTHR27005:SF479">
    <property type="entry name" value="OS06G0706600 PROTEIN"/>
    <property type="match status" value="1"/>
</dbReference>
<evidence type="ECO:0000256" key="2">
    <source>
        <dbReference type="ARBA" id="ARBA00022840"/>
    </source>
</evidence>
<gene>
    <name evidence="4" type="primary">WAK3</name>
    <name evidence="4" type="ORF">QJS10_CPA10g01684</name>
</gene>
<dbReference type="SMART" id="SM00220">
    <property type="entry name" value="S_TKc"/>
    <property type="match status" value="1"/>
</dbReference>
<dbReference type="GO" id="GO:0007166">
    <property type="term" value="P:cell surface receptor signaling pathway"/>
    <property type="evidence" value="ECO:0007669"/>
    <property type="project" value="InterPro"/>
</dbReference>
<dbReference type="Gene3D" id="1.10.510.10">
    <property type="entry name" value="Transferase(Phosphotransferase) domain 1"/>
    <property type="match status" value="1"/>
</dbReference>
<keyword evidence="5" id="KW-1185">Reference proteome</keyword>
<proteinExistence type="predicted"/>
<dbReference type="InterPro" id="IPR008271">
    <property type="entry name" value="Ser/Thr_kinase_AS"/>
</dbReference>
<dbReference type="Gene3D" id="3.30.200.20">
    <property type="entry name" value="Phosphorylase Kinase, domain 1"/>
    <property type="match status" value="1"/>
</dbReference>
<reference evidence="4" key="2">
    <citation type="submission" date="2023-06" db="EMBL/GenBank/DDBJ databases">
        <authorList>
            <person name="Ma L."/>
            <person name="Liu K.-W."/>
            <person name="Li Z."/>
            <person name="Hsiao Y.-Y."/>
            <person name="Qi Y."/>
            <person name="Fu T."/>
            <person name="Tang G."/>
            <person name="Zhang D."/>
            <person name="Sun W.-H."/>
            <person name="Liu D.-K."/>
            <person name="Li Y."/>
            <person name="Chen G.-Z."/>
            <person name="Liu X.-D."/>
            <person name="Liao X.-Y."/>
            <person name="Jiang Y.-T."/>
            <person name="Yu X."/>
            <person name="Hao Y."/>
            <person name="Huang J."/>
            <person name="Zhao X.-W."/>
            <person name="Ke S."/>
            <person name="Chen Y.-Y."/>
            <person name="Wu W.-L."/>
            <person name="Hsu J.-L."/>
            <person name="Lin Y.-F."/>
            <person name="Huang M.-D."/>
            <person name="Li C.-Y."/>
            <person name="Huang L."/>
            <person name="Wang Z.-W."/>
            <person name="Zhao X."/>
            <person name="Zhong W.-Y."/>
            <person name="Peng D.-H."/>
            <person name="Ahmad S."/>
            <person name="Lan S."/>
            <person name="Zhang J.-S."/>
            <person name="Tsai W.-C."/>
            <person name="Van De Peer Y."/>
            <person name="Liu Z.-J."/>
        </authorList>
    </citation>
    <scope>NUCLEOTIDE SEQUENCE</scope>
    <source>
        <strain evidence="4">CP</strain>
        <tissue evidence="4">Leaves</tissue>
    </source>
</reference>
<dbReference type="InterPro" id="IPR000719">
    <property type="entry name" value="Prot_kinase_dom"/>
</dbReference>
<evidence type="ECO:0000313" key="5">
    <source>
        <dbReference type="Proteomes" id="UP001180020"/>
    </source>
</evidence>
<feature type="domain" description="Protein kinase" evidence="3">
    <location>
        <begin position="6"/>
        <end position="223"/>
    </location>
</feature>
<dbReference type="AlphaFoldDB" id="A0AAV9E028"/>
<sequence>MATNKFNEKNILGQGGQGVVFKGVLSDKQTVALKKSTIADDKMDYKQFANEIFILSQINHKNVVKLLGCCLEVEILMLVYEFISNGNLFDFIHSAGHLCLNECLRMATEAASALAYLHSDASPPIIHGDVKSPNILLDENHIVKVSDFRTSKLTSKDANQFATFVQGTRGYLDPEYFQKGQLTDKSDVYSFGVVLVELLARKKAFFARETKRRETWLMFSCLL</sequence>
<reference evidence="4" key="1">
    <citation type="journal article" date="2023" name="Nat. Commun.">
        <title>Diploid and tetraploid genomes of Acorus and the evolution of monocots.</title>
        <authorList>
            <person name="Ma L."/>
            <person name="Liu K.W."/>
            <person name="Li Z."/>
            <person name="Hsiao Y.Y."/>
            <person name="Qi Y."/>
            <person name="Fu T."/>
            <person name="Tang G.D."/>
            <person name="Zhang D."/>
            <person name="Sun W.H."/>
            <person name="Liu D.K."/>
            <person name="Li Y."/>
            <person name="Chen G.Z."/>
            <person name="Liu X.D."/>
            <person name="Liao X.Y."/>
            <person name="Jiang Y.T."/>
            <person name="Yu X."/>
            <person name="Hao Y."/>
            <person name="Huang J."/>
            <person name="Zhao X.W."/>
            <person name="Ke S."/>
            <person name="Chen Y.Y."/>
            <person name="Wu W.L."/>
            <person name="Hsu J.L."/>
            <person name="Lin Y.F."/>
            <person name="Huang M.D."/>
            <person name="Li C.Y."/>
            <person name="Huang L."/>
            <person name="Wang Z.W."/>
            <person name="Zhao X."/>
            <person name="Zhong W.Y."/>
            <person name="Peng D.H."/>
            <person name="Ahmad S."/>
            <person name="Lan S."/>
            <person name="Zhang J.S."/>
            <person name="Tsai W.C."/>
            <person name="Van de Peer Y."/>
            <person name="Liu Z.J."/>
        </authorList>
    </citation>
    <scope>NUCLEOTIDE SEQUENCE</scope>
    <source>
        <strain evidence="4">CP</strain>
    </source>
</reference>
<keyword evidence="2" id="KW-0067">ATP-binding</keyword>
<keyword evidence="4" id="KW-0675">Receptor</keyword>
<dbReference type="GO" id="GO:0004674">
    <property type="term" value="F:protein serine/threonine kinase activity"/>
    <property type="evidence" value="ECO:0007669"/>
    <property type="project" value="TreeGrafter"/>
</dbReference>
<accession>A0AAV9E028</accession>
<organism evidence="4 5">
    <name type="scientific">Acorus calamus</name>
    <name type="common">Sweet flag</name>
    <dbReference type="NCBI Taxonomy" id="4465"/>
    <lineage>
        <taxon>Eukaryota</taxon>
        <taxon>Viridiplantae</taxon>
        <taxon>Streptophyta</taxon>
        <taxon>Embryophyta</taxon>
        <taxon>Tracheophyta</taxon>
        <taxon>Spermatophyta</taxon>
        <taxon>Magnoliopsida</taxon>
        <taxon>Liliopsida</taxon>
        <taxon>Acoraceae</taxon>
        <taxon>Acorus</taxon>
    </lineage>
</organism>
<evidence type="ECO:0000313" key="4">
    <source>
        <dbReference type="EMBL" id="KAK1306875.1"/>
    </source>
</evidence>
<keyword evidence="1" id="KW-0547">Nucleotide-binding</keyword>
<dbReference type="Proteomes" id="UP001180020">
    <property type="component" value="Unassembled WGS sequence"/>
</dbReference>
<dbReference type="InterPro" id="IPR045274">
    <property type="entry name" value="WAK-like"/>
</dbReference>
<dbReference type="InterPro" id="IPR011009">
    <property type="entry name" value="Kinase-like_dom_sf"/>
</dbReference>
<keyword evidence="4" id="KW-0808">Transferase</keyword>
<dbReference type="PROSITE" id="PS50011">
    <property type="entry name" value="PROTEIN_KINASE_DOM"/>
    <property type="match status" value="1"/>
</dbReference>
<dbReference type="GO" id="GO:0005886">
    <property type="term" value="C:plasma membrane"/>
    <property type="evidence" value="ECO:0007669"/>
    <property type="project" value="TreeGrafter"/>
</dbReference>
<protein>
    <submittedName>
        <fullName evidence="4">Wall-associated receptor kinase 3</fullName>
    </submittedName>
</protein>
<dbReference type="PANTHER" id="PTHR27005">
    <property type="entry name" value="WALL-ASSOCIATED RECEPTOR KINASE-LIKE 21"/>
    <property type="match status" value="1"/>
</dbReference>
<name>A0AAV9E028_ACOCL</name>
<evidence type="ECO:0000256" key="1">
    <source>
        <dbReference type="ARBA" id="ARBA00022741"/>
    </source>
</evidence>
<dbReference type="EMBL" id="JAUJYO010000010">
    <property type="protein sequence ID" value="KAK1306875.1"/>
    <property type="molecule type" value="Genomic_DNA"/>
</dbReference>
<dbReference type="GO" id="GO:0005524">
    <property type="term" value="F:ATP binding"/>
    <property type="evidence" value="ECO:0007669"/>
    <property type="project" value="UniProtKB-KW"/>
</dbReference>
<comment type="caution">
    <text evidence="4">The sequence shown here is derived from an EMBL/GenBank/DDBJ whole genome shotgun (WGS) entry which is preliminary data.</text>
</comment>